<keyword evidence="1 8" id="KW-0004">4Fe-4S</keyword>
<feature type="binding site" evidence="8">
    <location>
        <position position="27"/>
    </location>
    <ligand>
        <name>substrate</name>
    </ligand>
</feature>
<accession>A0A7V3ZXS9</accession>
<organism evidence="10">
    <name type="scientific">candidate division WOR-3 bacterium</name>
    <dbReference type="NCBI Taxonomy" id="2052148"/>
    <lineage>
        <taxon>Bacteria</taxon>
        <taxon>Bacteria division WOR-3</taxon>
    </lineage>
</organism>
<comment type="caution">
    <text evidence="8">Lacks conserved residue(s) required for the propagation of feature annotation.</text>
</comment>
<evidence type="ECO:0000313" key="10">
    <source>
        <dbReference type="EMBL" id="HGL17640.1"/>
    </source>
</evidence>
<evidence type="ECO:0000256" key="2">
    <source>
        <dbReference type="ARBA" id="ARBA00022691"/>
    </source>
</evidence>
<dbReference type="InterPro" id="IPR013785">
    <property type="entry name" value="Aldolase_TIM"/>
</dbReference>
<comment type="pathway">
    <text evidence="8">Purine metabolism; 7-cyano-7-deazaguanine biosynthesis.</text>
</comment>
<feature type="binding site" evidence="8">
    <location>
        <position position="79"/>
    </location>
    <ligand>
        <name>S-adenosyl-L-methionine</name>
        <dbReference type="ChEBI" id="CHEBI:59789"/>
    </ligand>
</feature>
<comment type="similarity">
    <text evidence="8">Belongs to the radical SAM superfamily. 7-carboxy-7-deazaguanine synthase family.</text>
</comment>
<dbReference type="Pfam" id="PF04055">
    <property type="entry name" value="Radical_SAM"/>
    <property type="match status" value="1"/>
</dbReference>
<feature type="binding site" evidence="8">
    <location>
        <position position="35"/>
    </location>
    <ligand>
        <name>[4Fe-4S] cluster</name>
        <dbReference type="ChEBI" id="CHEBI:49883"/>
        <note>4Fe-4S-S-AdoMet</note>
    </ligand>
</feature>
<feature type="binding site" evidence="8">
    <location>
        <position position="77"/>
    </location>
    <ligand>
        <name>substrate</name>
    </ligand>
</feature>
<dbReference type="InterPro" id="IPR007197">
    <property type="entry name" value="rSAM"/>
</dbReference>
<dbReference type="PANTHER" id="PTHR42836">
    <property type="entry name" value="7-CARBOXY-7-DEAZAGUANINE SYNTHASE"/>
    <property type="match status" value="1"/>
</dbReference>
<keyword evidence="2 8" id="KW-0949">S-adenosyl-L-methionine</keyword>
<comment type="catalytic activity">
    <reaction evidence="8">
        <text>6-carboxy-5,6,7,8-tetrahydropterin + H(+) = 7-carboxy-7-carbaguanine + NH4(+)</text>
        <dbReference type="Rhea" id="RHEA:27974"/>
        <dbReference type="ChEBI" id="CHEBI:15378"/>
        <dbReference type="ChEBI" id="CHEBI:28938"/>
        <dbReference type="ChEBI" id="CHEBI:61032"/>
        <dbReference type="ChEBI" id="CHEBI:61036"/>
        <dbReference type="EC" id="4.3.99.3"/>
    </reaction>
</comment>
<comment type="cofactor">
    <cofactor evidence="8">
        <name>[4Fe-4S] cluster</name>
        <dbReference type="ChEBI" id="CHEBI:49883"/>
    </cofactor>
    <text evidence="8">Binds 1 [4Fe-4S] cluster. The cluster is coordinated with 3 cysteines and an exchangeable S-adenosyl-L-methionine.</text>
</comment>
<keyword evidence="3 8" id="KW-0479">Metal-binding</keyword>
<evidence type="ECO:0000259" key="9">
    <source>
        <dbReference type="PROSITE" id="PS51918"/>
    </source>
</evidence>
<evidence type="ECO:0000256" key="8">
    <source>
        <dbReference type="HAMAP-Rule" id="MF_00917"/>
    </source>
</evidence>
<dbReference type="GO" id="GO:0016840">
    <property type="term" value="F:carbon-nitrogen lyase activity"/>
    <property type="evidence" value="ECO:0007669"/>
    <property type="project" value="UniProtKB-UniRule"/>
</dbReference>
<dbReference type="PANTHER" id="PTHR42836:SF1">
    <property type="entry name" value="7-CARBOXY-7-DEAZAGUANINE SYNTHASE"/>
    <property type="match status" value="1"/>
</dbReference>
<feature type="binding site" evidence="8">
    <location>
        <begin position="12"/>
        <end position="14"/>
    </location>
    <ligand>
        <name>substrate</name>
    </ligand>
</feature>
<dbReference type="SFLD" id="SFLDS00029">
    <property type="entry name" value="Radical_SAM"/>
    <property type="match status" value="1"/>
</dbReference>
<dbReference type="PROSITE" id="PS51918">
    <property type="entry name" value="RADICAL_SAM"/>
    <property type="match status" value="1"/>
</dbReference>
<evidence type="ECO:0000256" key="1">
    <source>
        <dbReference type="ARBA" id="ARBA00022485"/>
    </source>
</evidence>
<evidence type="ECO:0000256" key="7">
    <source>
        <dbReference type="ARBA" id="ARBA00023239"/>
    </source>
</evidence>
<dbReference type="AlphaFoldDB" id="A0A7V3ZXS9"/>
<keyword evidence="7 8" id="KW-0456">Lyase</keyword>
<protein>
    <recommendedName>
        <fullName evidence="8">7-carboxy-7-deazaguanine synthase</fullName>
        <shortName evidence="8">CDG synthase</shortName>
        <ecNumber evidence="8">4.3.99.3</ecNumber>
    </recommendedName>
    <alternativeName>
        <fullName evidence="8">Queuosine biosynthesis protein QueE</fullName>
    </alternativeName>
</protein>
<dbReference type="EC" id="4.3.99.3" evidence="8"/>
<comment type="cofactor">
    <cofactor evidence="8">
        <name>S-adenosyl-L-methionine</name>
        <dbReference type="ChEBI" id="CHEBI:59789"/>
    </cofactor>
    <text evidence="8">Binds 1 S-adenosyl-L-methionine per subunit.</text>
</comment>
<comment type="cofactor">
    <cofactor evidence="8">
        <name>Mg(2+)</name>
        <dbReference type="ChEBI" id="CHEBI:18420"/>
    </cofactor>
</comment>
<feature type="binding site" evidence="8">
    <location>
        <begin position="37"/>
        <end position="39"/>
    </location>
    <ligand>
        <name>S-adenosyl-L-methionine</name>
        <dbReference type="ChEBI" id="CHEBI:59789"/>
    </ligand>
</feature>
<proteinExistence type="inferred from homology"/>
<dbReference type="InterPro" id="IPR058240">
    <property type="entry name" value="rSAM_sf"/>
</dbReference>
<dbReference type="PIRSF" id="PIRSF000370">
    <property type="entry name" value="QueE"/>
    <property type="match status" value="1"/>
</dbReference>
<keyword evidence="6 8" id="KW-0411">Iron-sulfur</keyword>
<dbReference type="GO" id="GO:0000287">
    <property type="term" value="F:magnesium ion binding"/>
    <property type="evidence" value="ECO:0007669"/>
    <property type="project" value="UniProtKB-UniRule"/>
</dbReference>
<feature type="binding site" evidence="8">
    <location>
        <begin position="126"/>
        <end position="128"/>
    </location>
    <ligand>
        <name>S-adenosyl-L-methionine</name>
        <dbReference type="ChEBI" id="CHEBI:59789"/>
    </ligand>
</feature>
<name>A0A7V3ZXS9_UNCW3</name>
<feature type="binding site" evidence="8">
    <location>
        <position position="40"/>
    </location>
    <ligand>
        <name>Mg(2+)</name>
        <dbReference type="ChEBI" id="CHEBI:18420"/>
    </ligand>
</feature>
<evidence type="ECO:0000256" key="3">
    <source>
        <dbReference type="ARBA" id="ARBA00022723"/>
    </source>
</evidence>
<dbReference type="InterPro" id="IPR024924">
    <property type="entry name" value="7-CO-7-deazaguanine_synth-like"/>
</dbReference>
<keyword evidence="5 8" id="KW-0408">Iron</keyword>
<dbReference type="SUPFAM" id="SSF102114">
    <property type="entry name" value="Radical SAM enzymes"/>
    <property type="match status" value="1"/>
</dbReference>
<gene>
    <name evidence="8" type="primary">queE</name>
    <name evidence="10" type="ORF">ENU66_04860</name>
</gene>
<dbReference type="UniPathway" id="UPA00391"/>
<comment type="caution">
    <text evidence="10">The sequence shown here is derived from an EMBL/GenBank/DDBJ whole genome shotgun (WGS) entry which is preliminary data.</text>
</comment>
<dbReference type="GO" id="GO:0008616">
    <property type="term" value="P:tRNA queuosine(34) biosynthetic process"/>
    <property type="evidence" value="ECO:0007669"/>
    <property type="project" value="UniProtKB-UniRule"/>
</dbReference>
<comment type="subunit">
    <text evidence="8">Homodimer.</text>
</comment>
<feature type="binding site" evidence="8">
    <location>
        <position position="31"/>
    </location>
    <ligand>
        <name>[4Fe-4S] cluster</name>
        <dbReference type="ChEBI" id="CHEBI:49883"/>
        <note>4Fe-4S-S-AdoMet</note>
    </ligand>
</feature>
<evidence type="ECO:0000256" key="6">
    <source>
        <dbReference type="ARBA" id="ARBA00023014"/>
    </source>
</evidence>
<dbReference type="Gene3D" id="3.20.20.70">
    <property type="entry name" value="Aldolase class I"/>
    <property type="match status" value="1"/>
</dbReference>
<evidence type="ECO:0000256" key="4">
    <source>
        <dbReference type="ARBA" id="ARBA00022842"/>
    </source>
</evidence>
<evidence type="ECO:0000256" key="5">
    <source>
        <dbReference type="ARBA" id="ARBA00023004"/>
    </source>
</evidence>
<dbReference type="EMBL" id="DTDJ01000032">
    <property type="protein sequence ID" value="HGL17640.1"/>
    <property type="molecule type" value="Genomic_DNA"/>
</dbReference>
<feature type="domain" description="Radical SAM core" evidence="9">
    <location>
        <begin position="18"/>
        <end position="225"/>
    </location>
</feature>
<dbReference type="GO" id="GO:1904047">
    <property type="term" value="F:S-adenosyl-L-methionine binding"/>
    <property type="evidence" value="ECO:0007669"/>
    <property type="project" value="UniProtKB-UniRule"/>
</dbReference>
<dbReference type="HAMAP" id="MF_00917">
    <property type="entry name" value="QueE"/>
    <property type="match status" value="1"/>
</dbReference>
<sequence length="228" mass="26045">MKAVISEIFKSIQGEGPNIGAPSVFVRFGGCNLRCTFCDTAYSSFPEYAGNWISLEVSEIIRKIHEIRGSAYNLVLTGGEPLLQQKALKELIGKVQSFFPSIEVETNGTILPMELFEMPNIFYNVSVKLANSGVKEEQRIVDEPLDFFSNYERAYFKFVVEDEKDVKEVLRIVEKYYISPQRVLLMPLSVNPVQLEDNANKVIELCLKYGFRYSDRLHFRLFGGKRGM</sequence>
<dbReference type="CDD" id="cd01335">
    <property type="entry name" value="Radical_SAM"/>
    <property type="match status" value="1"/>
</dbReference>
<reference evidence="10" key="1">
    <citation type="journal article" date="2020" name="mSystems">
        <title>Genome- and Community-Level Interaction Insights into Carbon Utilization and Element Cycling Functions of Hydrothermarchaeota in Hydrothermal Sediment.</title>
        <authorList>
            <person name="Zhou Z."/>
            <person name="Liu Y."/>
            <person name="Xu W."/>
            <person name="Pan J."/>
            <person name="Luo Z.H."/>
            <person name="Li M."/>
        </authorList>
    </citation>
    <scope>NUCLEOTIDE SEQUENCE [LARGE SCALE GENOMIC DNA]</scope>
    <source>
        <strain evidence="10">SpSt-69</strain>
    </source>
</reference>
<feature type="binding site" evidence="8">
    <location>
        <position position="38"/>
    </location>
    <ligand>
        <name>[4Fe-4S] cluster</name>
        <dbReference type="ChEBI" id="CHEBI:49883"/>
        <note>4Fe-4S-S-AdoMet</note>
    </ligand>
</feature>
<keyword evidence="4 8" id="KW-0460">Magnesium</keyword>
<dbReference type="GO" id="GO:0051539">
    <property type="term" value="F:4 iron, 4 sulfur cluster binding"/>
    <property type="evidence" value="ECO:0007669"/>
    <property type="project" value="UniProtKB-UniRule"/>
</dbReference>
<keyword evidence="8" id="KW-0671">Queuosine biosynthesis</keyword>
<comment type="function">
    <text evidence="8">Catalyzes the complex heterocyclic radical-mediated conversion of 6-carboxy-5,6,7,8-tetrahydropterin (CPH4) to 7-carboxy-7-deazaguanine (CDG), a step common to the biosynthetic pathways of all 7-deazapurine-containing compounds.</text>
</comment>